<dbReference type="Gene3D" id="3.30.70.1440">
    <property type="entry name" value="Multidrug efflux transporter AcrB pore domain"/>
    <property type="match status" value="1"/>
</dbReference>
<dbReference type="Gene3D" id="3.30.70.1430">
    <property type="entry name" value="Multidrug efflux transporter AcrB pore domain"/>
    <property type="match status" value="2"/>
</dbReference>
<dbReference type="PANTHER" id="PTHR32063:SF24">
    <property type="entry name" value="CATION EFFLUX SYSTEM (ACRB_ACRD_ACRF FAMILY)"/>
    <property type="match status" value="1"/>
</dbReference>
<dbReference type="SUPFAM" id="SSF56954">
    <property type="entry name" value="Outer membrane efflux proteins (OEP)"/>
    <property type="match status" value="1"/>
</dbReference>
<evidence type="ECO:0000313" key="10">
    <source>
        <dbReference type="Proteomes" id="UP000190166"/>
    </source>
</evidence>
<evidence type="ECO:0000256" key="5">
    <source>
        <dbReference type="ARBA" id="ARBA00022692"/>
    </source>
</evidence>
<protein>
    <submittedName>
        <fullName evidence="9">Cobalt-zinc-cadmium resistance protein CzcA</fullName>
    </submittedName>
</protein>
<feature type="transmembrane region" description="Helical" evidence="8">
    <location>
        <begin position="453"/>
        <end position="472"/>
    </location>
</feature>
<keyword evidence="3" id="KW-0813">Transport</keyword>
<evidence type="ECO:0000256" key="1">
    <source>
        <dbReference type="ARBA" id="ARBA00004651"/>
    </source>
</evidence>
<dbReference type="Pfam" id="PF00873">
    <property type="entry name" value="ACR_tran"/>
    <property type="match status" value="1"/>
</dbReference>
<feature type="transmembrane region" description="Helical" evidence="8">
    <location>
        <begin position="1045"/>
        <end position="1063"/>
    </location>
</feature>
<feature type="transmembrane region" description="Helical" evidence="8">
    <location>
        <begin position="977"/>
        <end position="996"/>
    </location>
</feature>
<keyword evidence="10" id="KW-1185">Reference proteome</keyword>
<keyword evidence="6 8" id="KW-1133">Transmembrane helix</keyword>
<evidence type="ECO:0000256" key="3">
    <source>
        <dbReference type="ARBA" id="ARBA00022448"/>
    </source>
</evidence>
<keyword evidence="5 8" id="KW-0812">Transmembrane</keyword>
<dbReference type="SUPFAM" id="SSF82693">
    <property type="entry name" value="Multidrug efflux transporter AcrB pore domain, PN1, PN2, PC1 and PC2 subdomains"/>
    <property type="match status" value="2"/>
</dbReference>
<feature type="transmembrane region" description="Helical" evidence="8">
    <location>
        <begin position="1008"/>
        <end position="1033"/>
    </location>
</feature>
<comment type="subcellular location">
    <subcellularLocation>
        <location evidence="1">Cell membrane</location>
        <topology evidence="1">Multi-pass membrane protein</topology>
    </subcellularLocation>
</comment>
<evidence type="ECO:0000256" key="8">
    <source>
        <dbReference type="SAM" id="Phobius"/>
    </source>
</evidence>
<proteinExistence type="inferred from homology"/>
<dbReference type="EMBL" id="FUZZ01000001">
    <property type="protein sequence ID" value="SKC98130.1"/>
    <property type="molecule type" value="Genomic_DNA"/>
</dbReference>
<dbReference type="GO" id="GO:0005886">
    <property type="term" value="C:plasma membrane"/>
    <property type="evidence" value="ECO:0007669"/>
    <property type="project" value="UniProtKB-SubCell"/>
</dbReference>
<dbReference type="GO" id="GO:0042910">
    <property type="term" value="F:xenobiotic transmembrane transporter activity"/>
    <property type="evidence" value="ECO:0007669"/>
    <property type="project" value="TreeGrafter"/>
</dbReference>
<dbReference type="SUPFAM" id="SSF82714">
    <property type="entry name" value="Multidrug efflux transporter AcrB TolC docking domain, DN and DC subdomains"/>
    <property type="match status" value="2"/>
</dbReference>
<dbReference type="Gene3D" id="3.30.2090.10">
    <property type="entry name" value="Multidrug efflux transporter AcrB TolC docking domain, DN and DC subdomains"/>
    <property type="match status" value="2"/>
</dbReference>
<dbReference type="RefSeq" id="WP_079468395.1">
    <property type="nucleotide sequence ID" value="NZ_FUZZ01000001.1"/>
</dbReference>
<dbReference type="SUPFAM" id="SSF82866">
    <property type="entry name" value="Multidrug efflux transporter AcrB transmembrane domain"/>
    <property type="match status" value="2"/>
</dbReference>
<evidence type="ECO:0000256" key="4">
    <source>
        <dbReference type="ARBA" id="ARBA00022475"/>
    </source>
</evidence>
<comment type="similarity">
    <text evidence="2">Belongs to the resistance-nodulation-cell division (RND) (TC 2.A.6) family.</text>
</comment>
<evidence type="ECO:0000256" key="6">
    <source>
        <dbReference type="ARBA" id="ARBA00022989"/>
    </source>
</evidence>
<reference evidence="9 10" key="1">
    <citation type="submission" date="2017-02" db="EMBL/GenBank/DDBJ databases">
        <authorList>
            <person name="Peterson S.W."/>
        </authorList>
    </citation>
    <scope>NUCLEOTIDE SEQUENCE [LARGE SCALE GENOMIC DNA]</scope>
    <source>
        <strain evidence="9 10">DSM 18108</strain>
    </source>
</reference>
<dbReference type="InterPro" id="IPR027463">
    <property type="entry name" value="AcrB_DN_DC_subdom"/>
</dbReference>
<evidence type="ECO:0000256" key="7">
    <source>
        <dbReference type="ARBA" id="ARBA00023136"/>
    </source>
</evidence>
<feature type="transmembrane region" description="Helical" evidence="8">
    <location>
        <begin position="394"/>
        <end position="417"/>
    </location>
</feature>
<accession>A0A1T5NC92</accession>
<dbReference type="Proteomes" id="UP000190166">
    <property type="component" value="Unassembled WGS sequence"/>
</dbReference>
<feature type="transmembrane region" description="Helical" evidence="8">
    <location>
        <begin position="484"/>
        <end position="507"/>
    </location>
</feature>
<feature type="transmembrane region" description="Helical" evidence="8">
    <location>
        <begin position="542"/>
        <end position="561"/>
    </location>
</feature>
<dbReference type="Gene3D" id="1.20.1600.10">
    <property type="entry name" value="Outer membrane efflux proteins (OEP)"/>
    <property type="match status" value="1"/>
</dbReference>
<keyword evidence="7 8" id="KW-0472">Membrane</keyword>
<feature type="transmembrane region" description="Helical" evidence="8">
    <location>
        <begin position="904"/>
        <end position="923"/>
    </location>
</feature>
<name>A0A1T5NC92_9BACT</name>
<feature type="transmembrane region" description="Helical" evidence="8">
    <location>
        <begin position="368"/>
        <end position="388"/>
    </location>
</feature>
<dbReference type="NCBIfam" id="TIGR00914">
    <property type="entry name" value="2A0601"/>
    <property type="match status" value="1"/>
</dbReference>
<feature type="transmembrane region" description="Helical" evidence="8">
    <location>
        <begin position="929"/>
        <end position="952"/>
    </location>
</feature>
<dbReference type="InterPro" id="IPR004763">
    <property type="entry name" value="CusA-like"/>
</dbReference>
<keyword evidence="4" id="KW-1003">Cell membrane</keyword>
<feature type="transmembrane region" description="Helical" evidence="8">
    <location>
        <begin position="878"/>
        <end position="897"/>
    </location>
</feature>
<sequence>MLNKIIHFSVRNKLIILLFVLALIGWGSYSVTRLPIDAVPDITNNQVLVITSAPSLGAPDVERFITVPIEQATRNVPGIIEQRSFSRFGLSLVTIVFNDNTDVYWARQQISERLAQVRPQIPPGMGDPQLGPVTTGLGEIFQYVVKPKPGYEGKYDLMALRDIQDWIVRRQLLSVEGVADVSSFGGMVKQYEVAIDPDKLKSFGLTVADVFKSLRDNNQNTGGAYIEKGPNVVFIRSEGLAKNIGDINNIVVKQVNGGVPLLVRDVAKVQQGHAVRYGATVYNDEGEVAGAIVMMLKGENSAAVIKGIKDRVKEIEKTLPEGVIIEPFLDRTKMVDNAISTVERNLLEGALIVVFVLVIFMGNIRAGLIVASVIPLAMLFAIIMMNLFGVSGNLMSLGALDFGLLVDGAVIIIEAVMHKLTKGASLRGTTLMTQEQMDNEVETSAKTMMNSAAFGQIIILIVYLPILSLQGIEGKMFRPMAQTVSFAIIGAFILSLTYVPMMGALVLNKKLSHKESFADKMMRAVQRFYDPLLKKVLRTPRLVVGLAFVLFAAAIPVLMSLGGEFIPQLEEGDFAVDTRLLTGSSLTNTINTTQKSARVLLDKFPEVQKVVTKIGSGEIPTDPMPMEAADMMVILKPKKEWTSATSFPELAGKMSAALEEVPGIATGFQFPVQMRFNELMTGARQDVVCKIFGDDLDTLSAYADKLGKVIQSINGATDLYTETVTGIPQLVVTYNREAIARFGASVNDINNTLQAAYAGAVAGLVFEADKRYDLVIRMDDRQRRDINEIGNLLVGLPGGQQVPLHMLAAIELQDGPYQIQREDARRRITVGFNVRGRDVQSIVQELQRKVGSHVKFPAGYYVTYGGQYENLQHATRRLAIALPVALLLIFLLLFFAFRNLKYCVLIFSAIPLSAIGGVLAIWLRGMPFSISAGVGFIALFGVAVLNGIVLIGEMNQLKKEGMTDIMQIILQATHDRLRPVLMTATVASLGFLPMALSQGAGAEVQRPLATVVIGGLITATMLTLLVLPCLYYLAEKGWRPPNAKAVAVPLVVLLLACPGLLQAQEAKPLSLQEALHIAVEQNRQIALGRLQESYYEALRHSSVDPARTTVTGELGNINSTSFDNKFTIAQGFSLPALYKKQKNVFEQEWLGAQWQTTLQKAEIIRLVKQAYLQLQYINSRRLLLEKMDSTYSRYTKVAALRFEKGETNLLEKTSLENQASQIKMMLRMTYADEKVAGVQLATLLNERGAITATDTLNANVVLYDTTLLAQHPVLQLYQQQQRIAAGNTQLEKAKLLPDWNLGYSNQSIIGWQMDRSQVDHYYGSGTRFSTVQIGVGIPIFARTQRAKIKAATRMEDIAALSSEVAATRLWAQLQQNHSEYLKYQQAVDYYTGSALRQAEIMIRTANLTYKNGEISYIEWGTLINSAVTLQSEYLDAVKELNLRKIELEYLLSSNQN</sequence>
<dbReference type="STRING" id="393003.SAMN05660461_1106"/>
<dbReference type="Gene3D" id="3.30.70.1320">
    <property type="entry name" value="Multidrug efflux transporter AcrB pore domain like"/>
    <property type="match status" value="1"/>
</dbReference>
<dbReference type="PANTHER" id="PTHR32063">
    <property type="match status" value="1"/>
</dbReference>
<dbReference type="GO" id="GO:0015562">
    <property type="term" value="F:efflux transmembrane transporter activity"/>
    <property type="evidence" value="ECO:0007669"/>
    <property type="project" value="InterPro"/>
</dbReference>
<evidence type="ECO:0000256" key="2">
    <source>
        <dbReference type="ARBA" id="ARBA00010942"/>
    </source>
</evidence>
<feature type="transmembrane region" description="Helical" evidence="8">
    <location>
        <begin position="345"/>
        <end position="361"/>
    </location>
</feature>
<dbReference type="InterPro" id="IPR001036">
    <property type="entry name" value="Acrflvin-R"/>
</dbReference>
<dbReference type="PRINTS" id="PR00702">
    <property type="entry name" value="ACRIFLAVINRP"/>
</dbReference>
<gene>
    <name evidence="9" type="ORF">SAMN05660461_1106</name>
</gene>
<evidence type="ECO:0000313" key="9">
    <source>
        <dbReference type="EMBL" id="SKC98130.1"/>
    </source>
</evidence>
<dbReference type="Gene3D" id="1.20.1640.10">
    <property type="entry name" value="Multidrug efflux transporter AcrB transmembrane domain"/>
    <property type="match status" value="2"/>
</dbReference>
<dbReference type="GO" id="GO:0008324">
    <property type="term" value="F:monoatomic cation transmembrane transporter activity"/>
    <property type="evidence" value="ECO:0007669"/>
    <property type="project" value="InterPro"/>
</dbReference>
<organism evidence="9 10">
    <name type="scientific">Chitinophaga ginsengisegetis</name>
    <dbReference type="NCBI Taxonomy" id="393003"/>
    <lineage>
        <taxon>Bacteria</taxon>
        <taxon>Pseudomonadati</taxon>
        <taxon>Bacteroidota</taxon>
        <taxon>Chitinophagia</taxon>
        <taxon>Chitinophagales</taxon>
        <taxon>Chitinophagaceae</taxon>
        <taxon>Chitinophaga</taxon>
    </lineage>
</organism>